<dbReference type="GeneID" id="40236070"/>
<dbReference type="Proteomes" id="UP000242614">
    <property type="component" value="Segment"/>
</dbReference>
<organism evidence="1">
    <name type="scientific">Sulfolobus ellipsoid virus 1</name>
    <dbReference type="NCBI Taxonomy" id="2056194"/>
    <lineage>
        <taxon>Viruses</taxon>
        <taxon>Viruses incertae sedis</taxon>
        <taxon>Ovaliviridae</taxon>
        <taxon>Alphaovalivirus</taxon>
        <taxon>Alphaovalivirus fumarolicaense</taxon>
    </lineage>
</organism>
<dbReference type="RefSeq" id="YP_009639281.1">
    <property type="nucleotide sequence ID" value="NC_042347.1"/>
</dbReference>
<evidence type="ECO:0000313" key="2">
    <source>
        <dbReference type="Proteomes" id="UP000242614"/>
    </source>
</evidence>
<dbReference type="EMBL" id="MF144115">
    <property type="protein sequence ID" value="ATY46493.1"/>
    <property type="molecule type" value="Genomic_DNA"/>
</dbReference>
<dbReference type="SMR" id="A0A2H4RBN0"/>
<evidence type="ECO:0000313" key="1">
    <source>
        <dbReference type="EMBL" id="ATY46493.1"/>
    </source>
</evidence>
<name>A0A2H4RBN0_9VIRU</name>
<reference evidence="1" key="1">
    <citation type="journal article" date="2018" name="J. Virol.">
        <title>A novel Sulfolobus virus with an exceptional capsid architecture.</title>
        <authorList>
            <person name="Wang H."/>
            <person name="Guo Z."/>
            <person name="Feng H."/>
            <person name="Chen Y."/>
            <person name="Hernandez W."/>
            <person name="Dai X."/>
            <person name="Zhang Z."/>
            <person name="Zheng X."/>
            <person name="Lopez M.M."/>
            <person name="Fu Y."/>
            <person name="Zhang C."/>
            <person name="Zhu P."/>
            <person name="Huang L."/>
        </authorList>
    </citation>
    <scope>NUCLEOTIDE SEQUENCE [LARGE SCALE GENOMIC DNA]</scope>
    <source>
        <strain evidence="1">CR_L</strain>
    </source>
</reference>
<sequence>MARKKSVLKRMSRSPADVASNAWDKYLSKINQMIANYTSVMQNMPSNADAEARYEKGVATWTAIMRNPEVRNGIAGVVRNAKYTYEKTLMGVSSTGTVPITIPAQTG</sequence>
<accession>A0A2H4RBN0</accession>
<protein>
    <submittedName>
        <fullName evidence="1">VP4</fullName>
    </submittedName>
</protein>
<dbReference type="KEGG" id="vg:40236070"/>
<keyword evidence="2" id="KW-1185">Reference proteome</keyword>
<proteinExistence type="predicted"/>